<feature type="region of interest" description="Disordered" evidence="16">
    <location>
        <begin position="627"/>
        <end position="682"/>
    </location>
</feature>
<reference evidence="18 19" key="1">
    <citation type="submission" date="2019-09" db="EMBL/GenBank/DDBJ databases">
        <title>Bird 10,000 Genomes (B10K) Project - Family phase.</title>
        <authorList>
            <person name="Zhang G."/>
        </authorList>
    </citation>
    <scope>NUCLEOTIDE SEQUENCE [LARGE SCALE GENOMIC DNA]</scope>
    <source>
        <strain evidence="18">B10K-DU-017-47</strain>
    </source>
</reference>
<dbReference type="PANTHER" id="PTHR23119:SF46">
    <property type="entry name" value="ERBB2 INTERACTING PROTEIN"/>
    <property type="match status" value="1"/>
</dbReference>
<organism evidence="18 19">
    <name type="scientific">Probosciger aterrimus</name>
    <name type="common">Palm cockatoo</name>
    <dbReference type="NCBI Taxonomy" id="141839"/>
    <lineage>
        <taxon>Eukaryota</taxon>
        <taxon>Metazoa</taxon>
        <taxon>Chordata</taxon>
        <taxon>Craniata</taxon>
        <taxon>Vertebrata</taxon>
        <taxon>Euteleostomi</taxon>
        <taxon>Archelosauria</taxon>
        <taxon>Archosauria</taxon>
        <taxon>Dinosauria</taxon>
        <taxon>Saurischia</taxon>
        <taxon>Theropoda</taxon>
        <taxon>Coelurosauria</taxon>
        <taxon>Aves</taxon>
        <taxon>Neognathae</taxon>
        <taxon>Neoaves</taxon>
        <taxon>Telluraves</taxon>
        <taxon>Australaves</taxon>
        <taxon>Psittaciformes</taxon>
        <taxon>Cacatuidae</taxon>
        <taxon>Probosciger</taxon>
    </lineage>
</organism>
<evidence type="ECO:0000256" key="3">
    <source>
        <dbReference type="ARBA" id="ARBA00007772"/>
    </source>
</evidence>
<comment type="caution">
    <text evidence="18">The sequence shown here is derived from an EMBL/GenBank/DDBJ whole genome shotgun (WGS) entry which is preliminary data.</text>
</comment>
<dbReference type="Pfam" id="PF13855">
    <property type="entry name" value="LRR_8"/>
    <property type="match status" value="4"/>
</dbReference>
<evidence type="ECO:0000256" key="12">
    <source>
        <dbReference type="ARBA" id="ARBA00074479"/>
    </source>
</evidence>
<keyword evidence="8" id="KW-0965">Cell junction</keyword>
<dbReference type="Pfam" id="PF00595">
    <property type="entry name" value="PDZ"/>
    <property type="match status" value="1"/>
</dbReference>
<keyword evidence="5" id="KW-0597">Phosphoprotein</keyword>
<evidence type="ECO:0000259" key="17">
    <source>
        <dbReference type="PROSITE" id="PS50106"/>
    </source>
</evidence>
<keyword evidence="19" id="KW-1185">Reference proteome</keyword>
<feature type="compositionally biased region" description="Basic and acidic residues" evidence="16">
    <location>
        <begin position="505"/>
        <end position="522"/>
    </location>
</feature>
<dbReference type="GO" id="GO:0098609">
    <property type="term" value="P:cell-cell adhesion"/>
    <property type="evidence" value="ECO:0007669"/>
    <property type="project" value="TreeGrafter"/>
</dbReference>
<name>A0A7K5FG87_PROAR</name>
<feature type="region of interest" description="Disordered" evidence="16">
    <location>
        <begin position="462"/>
        <end position="489"/>
    </location>
</feature>
<evidence type="ECO:0000256" key="16">
    <source>
        <dbReference type="SAM" id="MobiDB-lite"/>
    </source>
</evidence>
<feature type="domain" description="PDZ" evidence="17">
    <location>
        <begin position="1315"/>
        <end position="1404"/>
    </location>
</feature>
<dbReference type="InterPro" id="IPR050614">
    <property type="entry name" value="Synaptic_Scaffolding_LAP-MAGUK"/>
</dbReference>
<keyword evidence="4" id="KW-1003">Cell membrane</keyword>
<dbReference type="SMART" id="SM00364">
    <property type="entry name" value="LRR_BAC"/>
    <property type="match status" value="10"/>
</dbReference>
<feature type="compositionally biased region" description="Basic and acidic residues" evidence="16">
    <location>
        <begin position="630"/>
        <end position="639"/>
    </location>
</feature>
<dbReference type="GO" id="GO:0030056">
    <property type="term" value="C:hemidesmosome"/>
    <property type="evidence" value="ECO:0007669"/>
    <property type="project" value="UniProtKB-SubCell"/>
</dbReference>
<dbReference type="GO" id="GO:0045211">
    <property type="term" value="C:postsynaptic membrane"/>
    <property type="evidence" value="ECO:0007669"/>
    <property type="project" value="TreeGrafter"/>
</dbReference>
<comment type="similarity">
    <text evidence="3">Belongs to the LAP (LRR and PDZ) protein family.</text>
</comment>
<evidence type="ECO:0000256" key="7">
    <source>
        <dbReference type="ARBA" id="ARBA00022737"/>
    </source>
</evidence>
<feature type="region of interest" description="Disordered" evidence="16">
    <location>
        <begin position="542"/>
        <end position="571"/>
    </location>
</feature>
<evidence type="ECO:0000256" key="15">
    <source>
        <dbReference type="ARBA" id="ARBA00084015"/>
    </source>
</evidence>
<dbReference type="FunFam" id="3.80.10.10:FF:000022">
    <property type="entry name" value="Erbin isoform 7"/>
    <property type="match status" value="1"/>
</dbReference>
<dbReference type="PROSITE" id="PS51450">
    <property type="entry name" value="LRR"/>
    <property type="match status" value="3"/>
</dbReference>
<dbReference type="GO" id="GO:0016323">
    <property type="term" value="C:basolateral plasma membrane"/>
    <property type="evidence" value="ECO:0007669"/>
    <property type="project" value="UniProtKB-SubCell"/>
</dbReference>
<evidence type="ECO:0000256" key="10">
    <source>
        <dbReference type="ARBA" id="ARBA00023242"/>
    </source>
</evidence>
<dbReference type="FunFam" id="3.80.10.10:FF:000013">
    <property type="entry name" value="Erbin isoform 7"/>
    <property type="match status" value="1"/>
</dbReference>
<dbReference type="SMART" id="SM00228">
    <property type="entry name" value="PDZ"/>
    <property type="match status" value="1"/>
</dbReference>
<dbReference type="FunFam" id="3.80.10.10:FF:000020">
    <property type="entry name" value="Erbin isoform 7"/>
    <property type="match status" value="1"/>
</dbReference>
<dbReference type="SMART" id="SM00365">
    <property type="entry name" value="LRR_SD22"/>
    <property type="match status" value="8"/>
</dbReference>
<feature type="compositionally biased region" description="Basic and acidic residues" evidence="16">
    <location>
        <begin position="470"/>
        <end position="480"/>
    </location>
</feature>
<dbReference type="InterPro" id="IPR032675">
    <property type="entry name" value="LRR_dom_sf"/>
</dbReference>
<feature type="region of interest" description="Disordered" evidence="16">
    <location>
        <begin position="505"/>
        <end position="527"/>
    </location>
</feature>
<dbReference type="Gene3D" id="3.80.10.10">
    <property type="entry name" value="Ribonuclease Inhibitor"/>
    <property type="match status" value="3"/>
</dbReference>
<dbReference type="GO" id="GO:0070433">
    <property type="term" value="P:negative regulation of nucleotide-binding oligomerization domain containing 2 signaling pathway"/>
    <property type="evidence" value="ECO:0007669"/>
    <property type="project" value="UniProtKB-ARBA"/>
</dbReference>
<evidence type="ECO:0000313" key="19">
    <source>
        <dbReference type="Proteomes" id="UP000562415"/>
    </source>
</evidence>
<keyword evidence="6" id="KW-0433">Leucine-rich repeat</keyword>
<evidence type="ECO:0000256" key="14">
    <source>
        <dbReference type="ARBA" id="ARBA00083415"/>
    </source>
</evidence>
<evidence type="ECO:0000256" key="8">
    <source>
        <dbReference type="ARBA" id="ARBA00022949"/>
    </source>
</evidence>
<evidence type="ECO:0000256" key="11">
    <source>
        <dbReference type="ARBA" id="ARBA00060371"/>
    </source>
</evidence>
<dbReference type="InterPro" id="IPR036034">
    <property type="entry name" value="PDZ_sf"/>
</dbReference>
<sequence length="1405" mass="157024">MTTKRNLFVRLVPCRCLRGEEETVTTLDYSHCSLEQVPKEIFTFEKTLEELYLDANQIEELPKQLFNCQSLYKLSLPDNDLTTLPASIANLINLRELDVSKNGIQEFPENIKNCKVLTVVEASVNPISKLPDGFSQLLNLTQLYLNDAFLEFLPANFGRLTKLQILELRENQLKILPKTMSRLTQLERLDLGSNEFTEVPEVLEQLSGLKEFWMDGNRLTLIPGFIGTLKQLTYLDVSKNNIEVVEEGISGCESLQDLLLSSNSLQQLPESIGSLKKVTTLKIDENQLMYLPDSIGGLISVEELDCSFNEIETLPSSVGQLCNIRTFAADHNFLTQLPSEIGNWKHVTVLFLHSNKLEFLPEEMGDMQKLKVINLSDNRLKNLPFTFTKLQQLTAMWLSDNQSKPLIPLQKEADPDTQKTVLTNYMFPQQPRTEDVMFISDNESFNPSLWEEQRKQRAQVAFECDEDKDEREAPPREGNLKRYPTPYPDELKNMVKTVQTIVHRLKDEESSEDTAKESKREGQTVSVKDVGVKTSEIASIKNKADERKQYSAGSSVQKLTEPEAEHSTANSQMTALVKTLQNTKTIVNHEDTLEELEELSSDEEMKMAEMRPPLIETSMNQPKVVALGNNKKDDSKDADSLSDEATHNSNQNNSNCSSPSRMSDSVSLNTDSSQDISLCSPDKETHAAVLSKIRREDENLNNLLQNGGELRITVEEKINVQEKVTNLSEYELSIEERLGLIGKGVELSTPTEESHKLDQINMNINKLVSEEAVPVPVERLQTQEVVAVKGFLNNNTKEESEHLENENKYPINKVNGHPEEAVQSPSKDKLTRSTTVDGDSAELSVARSTEDLSPQRSGPVMKSHSITSMDTGGMKIYNIANEDGSQQPNLVVKSAPDSADGKNIVRSKSATLLYDQPLQVFPGSSSSSDLVSSTKTVFKFDSNHNPEGANVVRGSVASGAQMFCAPQYNIQYSSSATAKDTLWPQKQNTQVEQGSLPPSRLLRSDSTETPSYVKHSANMNFSNHNNVRASTVYNTHQRMAGRHIDMWAIPPNDRLLPGATRHTLQRQSSVSSTASINVGDIVPSRRPQVPEGDYLTYRDLHSMGRAPPLMSGQQRPLSARTYSIDGPNVPRPQSARPSVNEIPERTMSVSDFNYSRTSPSKRSNPRVNSEHSLLDPPGKSKVPHDWREQVLRHIEAKKLEKHPQASTPGDQCQDEVFISGQQNYSSATLSLKDVPPDSMKKMAVQVPLTNGQMCQPQRSQANYSQVHHLPPQSSVARHPSREQLIDYLMLKVAHQPPYSQSQCSPRQSHELAKQEIRVRIDKDPELGFSISGGVGGRGNPFRPEDDGIFVTRVQPEGPASKLLQPGDKIIQANGYSFINIDHGQAVSLLKTFQNAVELIIVREVS</sequence>
<dbReference type="EMBL" id="VYZH01001753">
    <property type="protein sequence ID" value="NWS43938.1"/>
    <property type="molecule type" value="Genomic_DNA"/>
</dbReference>
<keyword evidence="10" id="KW-0539">Nucleus</keyword>
<evidence type="ECO:0000313" key="18">
    <source>
        <dbReference type="EMBL" id="NWS43938.1"/>
    </source>
</evidence>
<evidence type="ECO:0000256" key="2">
    <source>
        <dbReference type="ARBA" id="ARBA00004187"/>
    </source>
</evidence>
<dbReference type="GO" id="GO:0010468">
    <property type="term" value="P:regulation of gene expression"/>
    <property type="evidence" value="ECO:0007669"/>
    <property type="project" value="UniProtKB-ARBA"/>
</dbReference>
<dbReference type="SMART" id="SM00369">
    <property type="entry name" value="LRR_TYP"/>
    <property type="match status" value="11"/>
</dbReference>
<dbReference type="PROSITE" id="PS50106">
    <property type="entry name" value="PDZ"/>
    <property type="match status" value="1"/>
</dbReference>
<dbReference type="GO" id="GO:0098887">
    <property type="term" value="P:neurotransmitter receptor transport, endosome to postsynaptic membrane"/>
    <property type="evidence" value="ECO:0007669"/>
    <property type="project" value="TreeGrafter"/>
</dbReference>
<dbReference type="OrthoDB" id="2187496at2759"/>
<feature type="compositionally biased region" description="Basic and acidic residues" evidence="16">
    <location>
        <begin position="816"/>
        <end position="831"/>
    </location>
</feature>
<keyword evidence="9" id="KW-0472">Membrane</keyword>
<dbReference type="CDD" id="cd06749">
    <property type="entry name" value="PDZ_densin_erbin-like"/>
    <property type="match status" value="1"/>
</dbReference>
<evidence type="ECO:0000256" key="1">
    <source>
        <dbReference type="ARBA" id="ARBA00004126"/>
    </source>
</evidence>
<dbReference type="GO" id="GO:0098968">
    <property type="term" value="P:neurotransmitter receptor transport postsynaptic membrane to endosome"/>
    <property type="evidence" value="ECO:0007669"/>
    <property type="project" value="TreeGrafter"/>
</dbReference>
<feature type="region of interest" description="Disordered" evidence="16">
    <location>
        <begin position="797"/>
        <end position="868"/>
    </location>
</feature>
<dbReference type="GO" id="GO:0045197">
    <property type="term" value="P:establishment or maintenance of epithelial cell apical/basal polarity"/>
    <property type="evidence" value="ECO:0007669"/>
    <property type="project" value="TreeGrafter"/>
</dbReference>
<evidence type="ECO:0000256" key="9">
    <source>
        <dbReference type="ARBA" id="ARBA00023136"/>
    </source>
</evidence>
<feature type="compositionally biased region" description="Low complexity" evidence="16">
    <location>
        <begin position="648"/>
        <end position="660"/>
    </location>
</feature>
<dbReference type="InterPro" id="IPR003591">
    <property type="entry name" value="Leu-rich_rpt_typical-subtyp"/>
</dbReference>
<dbReference type="Gene3D" id="2.30.42.10">
    <property type="match status" value="1"/>
</dbReference>
<comment type="subcellular location">
    <subcellularLocation>
        <location evidence="2">Basolateral cell membrane</location>
    </subcellularLocation>
    <subcellularLocation>
        <location evidence="11">Cell junction</location>
        <location evidence="11">Hemidesmosome</location>
    </subcellularLocation>
    <subcellularLocation>
        <location evidence="1">Nucleus membrane</location>
    </subcellularLocation>
</comment>
<dbReference type="GO" id="GO:0005912">
    <property type="term" value="C:adherens junction"/>
    <property type="evidence" value="ECO:0007669"/>
    <property type="project" value="TreeGrafter"/>
</dbReference>
<keyword evidence="7" id="KW-0677">Repeat</keyword>
<dbReference type="InterPro" id="IPR001478">
    <property type="entry name" value="PDZ"/>
</dbReference>
<feature type="compositionally biased region" description="Polar residues" evidence="16">
    <location>
        <begin position="1147"/>
        <end position="1167"/>
    </location>
</feature>
<protein>
    <recommendedName>
        <fullName evidence="12">Erbin</fullName>
    </recommendedName>
    <alternativeName>
        <fullName evidence="13">Densin-180-like protein</fullName>
    </alternativeName>
    <alternativeName>
        <fullName evidence="15">Erbb2-interacting protein</fullName>
    </alternativeName>
    <alternativeName>
        <fullName evidence="14">Protein LAP2</fullName>
    </alternativeName>
</protein>
<feature type="compositionally biased region" description="Basic and acidic residues" evidence="16">
    <location>
        <begin position="797"/>
        <end position="807"/>
    </location>
</feature>
<dbReference type="GO" id="GO:0014069">
    <property type="term" value="C:postsynaptic density"/>
    <property type="evidence" value="ECO:0007669"/>
    <property type="project" value="TreeGrafter"/>
</dbReference>
<dbReference type="SUPFAM" id="SSF52058">
    <property type="entry name" value="L domain-like"/>
    <property type="match status" value="2"/>
</dbReference>
<dbReference type="GO" id="GO:0043113">
    <property type="term" value="P:receptor clustering"/>
    <property type="evidence" value="ECO:0007669"/>
    <property type="project" value="TreeGrafter"/>
</dbReference>
<dbReference type="GO" id="GO:0031965">
    <property type="term" value="C:nuclear membrane"/>
    <property type="evidence" value="ECO:0007669"/>
    <property type="project" value="UniProtKB-SubCell"/>
</dbReference>
<feature type="region of interest" description="Disordered" evidence="16">
    <location>
        <begin position="1106"/>
        <end position="1184"/>
    </location>
</feature>
<accession>A0A7K5FG87</accession>
<evidence type="ECO:0000256" key="5">
    <source>
        <dbReference type="ARBA" id="ARBA00022553"/>
    </source>
</evidence>
<feature type="compositionally biased region" description="Polar residues" evidence="16">
    <location>
        <begin position="661"/>
        <end position="677"/>
    </location>
</feature>
<feature type="non-terminal residue" evidence="18">
    <location>
        <position position="1"/>
    </location>
</feature>
<dbReference type="Proteomes" id="UP000562415">
    <property type="component" value="Unassembled WGS sequence"/>
</dbReference>
<dbReference type="SUPFAM" id="SSF50156">
    <property type="entry name" value="PDZ domain-like"/>
    <property type="match status" value="1"/>
</dbReference>
<dbReference type="PANTHER" id="PTHR23119">
    <property type="entry name" value="DISCS LARGE"/>
    <property type="match status" value="1"/>
</dbReference>
<dbReference type="GO" id="GO:0019901">
    <property type="term" value="F:protein kinase binding"/>
    <property type="evidence" value="ECO:0007669"/>
    <property type="project" value="TreeGrafter"/>
</dbReference>
<evidence type="ECO:0000256" key="13">
    <source>
        <dbReference type="ARBA" id="ARBA00076296"/>
    </source>
</evidence>
<dbReference type="InterPro" id="IPR001611">
    <property type="entry name" value="Leu-rich_rpt"/>
</dbReference>
<evidence type="ECO:0000256" key="6">
    <source>
        <dbReference type="ARBA" id="ARBA00022614"/>
    </source>
</evidence>
<dbReference type="FunFam" id="2.30.42.10:FF:000036">
    <property type="entry name" value="Erbin isoform 7"/>
    <property type="match status" value="1"/>
</dbReference>
<evidence type="ECO:0000256" key="4">
    <source>
        <dbReference type="ARBA" id="ARBA00022475"/>
    </source>
</evidence>
<feature type="region of interest" description="Disordered" evidence="16">
    <location>
        <begin position="987"/>
        <end position="1010"/>
    </location>
</feature>
<proteinExistence type="inferred from homology"/>
<feature type="non-terminal residue" evidence="18">
    <location>
        <position position="1405"/>
    </location>
</feature>
<gene>
    <name evidence="18" type="primary">Erbin</name>
    <name evidence="18" type="ORF">PROATE_R07049</name>
</gene>